<keyword evidence="2" id="KW-1185">Reference proteome</keyword>
<proteinExistence type="predicted"/>
<gene>
    <name evidence="1" type="ORF">A2U01_0002042</name>
</gene>
<protein>
    <submittedName>
        <fullName evidence="1">Uncharacterized protein</fullName>
    </submittedName>
</protein>
<organism evidence="1 2">
    <name type="scientific">Trifolium medium</name>
    <dbReference type="NCBI Taxonomy" id="97028"/>
    <lineage>
        <taxon>Eukaryota</taxon>
        <taxon>Viridiplantae</taxon>
        <taxon>Streptophyta</taxon>
        <taxon>Embryophyta</taxon>
        <taxon>Tracheophyta</taxon>
        <taxon>Spermatophyta</taxon>
        <taxon>Magnoliopsida</taxon>
        <taxon>eudicotyledons</taxon>
        <taxon>Gunneridae</taxon>
        <taxon>Pentapetalae</taxon>
        <taxon>rosids</taxon>
        <taxon>fabids</taxon>
        <taxon>Fabales</taxon>
        <taxon>Fabaceae</taxon>
        <taxon>Papilionoideae</taxon>
        <taxon>50 kb inversion clade</taxon>
        <taxon>NPAAA clade</taxon>
        <taxon>Hologalegina</taxon>
        <taxon>IRL clade</taxon>
        <taxon>Trifolieae</taxon>
        <taxon>Trifolium</taxon>
    </lineage>
</organism>
<name>A0A392M2N6_9FABA</name>
<evidence type="ECO:0000313" key="2">
    <source>
        <dbReference type="Proteomes" id="UP000265520"/>
    </source>
</evidence>
<reference evidence="1 2" key="1">
    <citation type="journal article" date="2018" name="Front. Plant Sci.">
        <title>Red Clover (Trifolium pratense) and Zigzag Clover (T. medium) - A Picture of Genomic Similarities and Differences.</title>
        <authorList>
            <person name="Dluhosova J."/>
            <person name="Istvanek J."/>
            <person name="Nedelnik J."/>
            <person name="Repkova J."/>
        </authorList>
    </citation>
    <scope>NUCLEOTIDE SEQUENCE [LARGE SCALE GENOMIC DNA]</scope>
    <source>
        <strain evidence="2">cv. 10/8</strain>
        <tissue evidence="1">Leaf</tissue>
    </source>
</reference>
<dbReference type="EMBL" id="LXQA010002073">
    <property type="protein sequence ID" value="MCH81258.1"/>
    <property type="molecule type" value="Genomic_DNA"/>
</dbReference>
<accession>A0A392M2N6</accession>
<dbReference type="Proteomes" id="UP000265520">
    <property type="component" value="Unassembled WGS sequence"/>
</dbReference>
<comment type="caution">
    <text evidence="1">The sequence shown here is derived from an EMBL/GenBank/DDBJ whole genome shotgun (WGS) entry which is preliminary data.</text>
</comment>
<sequence>MRTVLAGDILQLPCLQPMLIIVWGQHLLCMFQYRSGVLRMISSIKDPIFSFSHPSKSLIISYNDLPCLCIFILWQHLPWLVYCCSGDHEIVLEVYNLAVVRKYGNWEDIHDKVSSGQRFNILGCIWNWSLQVDKERFGSTCLSLFRDAI</sequence>
<evidence type="ECO:0000313" key="1">
    <source>
        <dbReference type="EMBL" id="MCH81258.1"/>
    </source>
</evidence>
<dbReference type="AlphaFoldDB" id="A0A392M2N6"/>